<dbReference type="GO" id="GO:0043041">
    <property type="term" value="P:amino acid activation for nonribosomal peptide biosynthetic process"/>
    <property type="evidence" value="ECO:0007669"/>
    <property type="project" value="TreeGrafter"/>
</dbReference>
<dbReference type="InterPro" id="IPR010071">
    <property type="entry name" value="AA_adenyl_dom"/>
</dbReference>
<dbReference type="FunFam" id="3.40.50.12780:FF:000012">
    <property type="entry name" value="Non-ribosomal peptide synthetase"/>
    <property type="match status" value="1"/>
</dbReference>
<dbReference type="InterPro" id="IPR020806">
    <property type="entry name" value="PKS_PP-bd"/>
</dbReference>
<dbReference type="Gene3D" id="1.10.1200.10">
    <property type="entry name" value="ACP-like"/>
    <property type="match status" value="1"/>
</dbReference>
<dbReference type="FunFam" id="2.30.38.10:FF:000001">
    <property type="entry name" value="Non-ribosomal peptide synthetase PvdI"/>
    <property type="match status" value="2"/>
</dbReference>
<evidence type="ECO:0000259" key="4">
    <source>
        <dbReference type="PROSITE" id="PS50075"/>
    </source>
</evidence>
<dbReference type="Pfam" id="PF00501">
    <property type="entry name" value="AMP-binding"/>
    <property type="match status" value="2"/>
</dbReference>
<dbReference type="Gene3D" id="3.30.300.30">
    <property type="match status" value="2"/>
</dbReference>
<dbReference type="CDD" id="cd17651">
    <property type="entry name" value="A_NRPS_VisG_like"/>
    <property type="match status" value="1"/>
</dbReference>
<comment type="cofactor">
    <cofactor evidence="1">
        <name>pantetheine 4'-phosphate</name>
        <dbReference type="ChEBI" id="CHEBI:47942"/>
    </cofactor>
</comment>
<dbReference type="InterPro" id="IPR020845">
    <property type="entry name" value="AMP-binding_CS"/>
</dbReference>
<dbReference type="Proteomes" id="UP000482634">
    <property type="component" value="Unassembled WGS sequence"/>
</dbReference>
<keyword evidence="2" id="KW-0596">Phosphopantetheine</keyword>
<accession>A0A6B3NWV5</accession>
<dbReference type="CDD" id="cd19531">
    <property type="entry name" value="LCL_NRPS-like"/>
    <property type="match status" value="1"/>
</dbReference>
<dbReference type="PANTHER" id="PTHR45527">
    <property type="entry name" value="NONRIBOSOMAL PEPTIDE SYNTHETASE"/>
    <property type="match status" value="1"/>
</dbReference>
<dbReference type="InterPro" id="IPR001242">
    <property type="entry name" value="Condensation_dom"/>
</dbReference>
<dbReference type="GO" id="GO:0005829">
    <property type="term" value="C:cytosol"/>
    <property type="evidence" value="ECO:0007669"/>
    <property type="project" value="TreeGrafter"/>
</dbReference>
<dbReference type="RefSeq" id="WP_163950355.1">
    <property type="nucleotide sequence ID" value="NZ_JAAHBU010000448.1"/>
</dbReference>
<dbReference type="PROSITE" id="PS50075">
    <property type="entry name" value="CARRIER"/>
    <property type="match status" value="1"/>
</dbReference>
<dbReference type="InterPro" id="IPR025110">
    <property type="entry name" value="AMP-bd_C"/>
</dbReference>
<dbReference type="InterPro" id="IPR006162">
    <property type="entry name" value="Ppantetheine_attach_site"/>
</dbReference>
<dbReference type="InterPro" id="IPR009081">
    <property type="entry name" value="PP-bd_ACP"/>
</dbReference>
<dbReference type="FunFam" id="1.10.1200.10:FF:000016">
    <property type="entry name" value="Non-ribosomal peptide synthase"/>
    <property type="match status" value="1"/>
</dbReference>
<protein>
    <submittedName>
        <fullName evidence="5">Amino acid adenylation domain-containing protein</fullName>
    </submittedName>
</protein>
<comment type="caution">
    <text evidence="5">The sequence shown here is derived from an EMBL/GenBank/DDBJ whole genome shotgun (WGS) entry which is preliminary data.</text>
</comment>
<evidence type="ECO:0000256" key="2">
    <source>
        <dbReference type="ARBA" id="ARBA00022450"/>
    </source>
</evidence>
<dbReference type="Pfam" id="PF00668">
    <property type="entry name" value="Condensation"/>
    <property type="match status" value="2"/>
</dbReference>
<keyword evidence="3" id="KW-0597">Phosphoprotein</keyword>
<dbReference type="GO" id="GO:0009239">
    <property type="term" value="P:enterobactin biosynthetic process"/>
    <property type="evidence" value="ECO:0007669"/>
    <property type="project" value="TreeGrafter"/>
</dbReference>
<dbReference type="NCBIfam" id="NF003417">
    <property type="entry name" value="PRK04813.1"/>
    <property type="match status" value="2"/>
</dbReference>
<dbReference type="CDD" id="cd12117">
    <property type="entry name" value="A_NRPS_Srf_like"/>
    <property type="match status" value="1"/>
</dbReference>
<dbReference type="PROSITE" id="PS00012">
    <property type="entry name" value="PHOSPHOPANTETHEINE"/>
    <property type="match status" value="1"/>
</dbReference>
<feature type="non-terminal residue" evidence="5">
    <location>
        <position position="1754"/>
    </location>
</feature>
<organism evidence="5 6">
    <name type="scientific">Pseudomonas brassicae</name>
    <dbReference type="NCBI Taxonomy" id="2708063"/>
    <lineage>
        <taxon>Bacteria</taxon>
        <taxon>Pseudomonadati</taxon>
        <taxon>Pseudomonadota</taxon>
        <taxon>Gammaproteobacteria</taxon>
        <taxon>Pseudomonadales</taxon>
        <taxon>Pseudomonadaceae</taxon>
        <taxon>Pseudomonas</taxon>
    </lineage>
</organism>
<dbReference type="PROSITE" id="PS00455">
    <property type="entry name" value="AMP_BINDING"/>
    <property type="match status" value="2"/>
</dbReference>
<dbReference type="FunFam" id="3.30.300.30:FF:000010">
    <property type="entry name" value="Enterobactin synthetase component F"/>
    <property type="match status" value="2"/>
</dbReference>
<dbReference type="NCBIfam" id="TIGR01733">
    <property type="entry name" value="AA-adenyl-dom"/>
    <property type="match status" value="2"/>
</dbReference>
<dbReference type="Pfam" id="PF13193">
    <property type="entry name" value="AMP-binding_C"/>
    <property type="match status" value="2"/>
</dbReference>
<dbReference type="Pfam" id="PF00550">
    <property type="entry name" value="PP-binding"/>
    <property type="match status" value="1"/>
</dbReference>
<keyword evidence="6" id="KW-1185">Reference proteome</keyword>
<reference evidence="5 6" key="1">
    <citation type="submission" date="2020-02" db="EMBL/GenBank/DDBJ databases">
        <title>Broccoli isolated Pseudomonas sp.</title>
        <authorList>
            <person name="Fujikawa T."/>
            <person name="Sawada H."/>
        </authorList>
    </citation>
    <scope>NUCLEOTIDE SEQUENCE [LARGE SCALE GENOMIC DNA]</scope>
    <source>
        <strain evidence="5 6">MAFF212427</strain>
    </source>
</reference>
<gene>
    <name evidence="5" type="ORF">G3436_24160</name>
</gene>
<dbReference type="GO" id="GO:0047527">
    <property type="term" value="F:2,3-dihydroxybenzoate-serine ligase activity"/>
    <property type="evidence" value="ECO:0007669"/>
    <property type="project" value="TreeGrafter"/>
</dbReference>
<dbReference type="GO" id="GO:0031177">
    <property type="term" value="F:phosphopantetheine binding"/>
    <property type="evidence" value="ECO:0007669"/>
    <property type="project" value="InterPro"/>
</dbReference>
<dbReference type="Gene3D" id="3.30.559.10">
    <property type="entry name" value="Chloramphenicol acetyltransferase-like domain"/>
    <property type="match status" value="1"/>
</dbReference>
<dbReference type="Gene3D" id="3.40.50.980">
    <property type="match status" value="4"/>
</dbReference>
<dbReference type="InterPro" id="IPR000873">
    <property type="entry name" value="AMP-dep_synth/lig_dom"/>
</dbReference>
<evidence type="ECO:0000256" key="3">
    <source>
        <dbReference type="ARBA" id="ARBA00022553"/>
    </source>
</evidence>
<sequence>QARQAGVTAASLMHLAWALVLGQLSGRSSVVFGTVLLGRLQGGEGVERALGVFINTLPLRLELQALSVRDAVLDTHHRLTGLLGHEHAQLALAQRCSALPASTPLFSTLLNYRHGSATHARDEHAEAAWRGIELLHAQERTHYPLTLSIDDLGDAFALNALAAAGLDPQCICSYFVQALKRLVMALEQGGTQPLEQLTVLPAAQRTRLLATLNDTRRDYPREVPVHRLFEQRVARHPQAVAARHAEQALTYAALNTRANQLAHYLIGLGVKAQDCVGILLPRSLDLLVAQLAIGKCAAVYVPLDINAPVERQHYVLKDCRAVAVLGASTAPADLALHRIDLDRLRLDAQPSNDPGLAQGGDSVAYVMYTSGSTGLPKGVCVTHRGIARLVLNNGYADLDERDRLAFASNPAFDASTLEVWGALLNGGQVVVIDHLTLVDPTRFGEALRSHGISVLFLTTALFNHYVQVIPEALGGLRILLSGGERADPAAFRTLLALGAGVRLMNAYGPTETTTFATVCQVAQVPLDALSVPIGRPIGNTRVYVLDAHQRLAPPGVVGELYIGGDGVASGYLDRPELSAERFLLDPFSDEPGARMYRTGDLVRWREDGQLDCLGRNDDQVKIRGFRIELGEIVSCLHTLSGIGETVVMARDDEPGQTRLVVYFTAHPQAEAPTVEQMRAHLQAHLPEYMVPAAFVELAALPLTANGKLDRRALPRPERLALLDRAYEAPQDGLETALAQIWAEVLEVQRVGRHDHFFDLGGHSLLAMRMVSQVRERLGVELPLSELFALGELAAVAQALAGAGRSELPPILPVSGEQPQPLSFAQQRLWFLAQMEGGNQAYNMALALGLRGALDVAALHGALACIVARHHTLRSRFVAGDEGAEVRVADVPDTPLLAIEDLRERPDSLAQRLHAAAAEPFDLGNGPLLRGCLLQLADDYHVLSLTLHHIVADGWSMGVLTRELLALYGALRQGHADPLPPLAIQYADYAVWQRRWLVGERLQRQADYWRQALDGAPGLLMLPSDRPRPVQQDFSGASVAIRLEAGLASALRAVSRRHGVTLYMTLMSAWAALLARLSGQADVVIGSPVAGRGRAELEGLIGLFVNTLAVRVDTSASPTGATLLGRVKTSVLAAQDHQDLPFEQVVEIVRPERSLAHPPLFQTTLNWLAGDTLVTRMDTLVLEVVEQAGQVAKFDLSLNLGEQGDALVGSLEYACALFDEATVRRYAGYFEQLLQALVDDDQAVLDQVALVHDQERRHLLEGLAGTQLSLPRAVTVHGVIEARAQAMPDACAAREGERQLSYGELNRQANALAHHLIGLGVRPDDRVAVMARRGLEALVGLLAVLKAGGAYVPVDPAHPDERVRYLLEDSAPVALLTQQALLDRVPALGLPVIALDSVSWPQLGHDPQVTGLSATHLAYVIYTSGSTGQPKGVMVEHRTLLNLVGWHCQAFGLQAGSHTASVAGFGFDAMAWEVWPALCAGAVLHLPPAQVGNEQLDSLLDWWQAQPLEVAFLPTPVAEYAFSRGLGHPTLRTLLIGGDRLRQFNHDPGFAVVNNYGPTEATVVATSGTLRPGGSLDIGTPIANSRVYLLDEHLHLVPTGVAGELYVAGEGVARGYLNRPDLTAERFLDDPFSTAPHARMYRTGDLARWNADGTLEYLGRNDDQVKIRGLRIELGEIEAALGQVPGVEEALVLAREDEPGQPRLVAYFTPRHRDAAPTVGELRAALLTRLPGYMVPSAFVALAAWPLTANGKVDR</sequence>
<evidence type="ECO:0000313" key="6">
    <source>
        <dbReference type="Proteomes" id="UP000482634"/>
    </source>
</evidence>
<proteinExistence type="predicted"/>
<dbReference type="PANTHER" id="PTHR45527:SF1">
    <property type="entry name" value="FATTY ACID SYNTHASE"/>
    <property type="match status" value="1"/>
</dbReference>
<feature type="domain" description="Carrier" evidence="4">
    <location>
        <begin position="728"/>
        <end position="803"/>
    </location>
</feature>
<dbReference type="SUPFAM" id="SSF52777">
    <property type="entry name" value="CoA-dependent acyltransferases"/>
    <property type="match status" value="3"/>
</dbReference>
<dbReference type="InterPro" id="IPR045851">
    <property type="entry name" value="AMP-bd_C_sf"/>
</dbReference>
<evidence type="ECO:0000256" key="1">
    <source>
        <dbReference type="ARBA" id="ARBA00001957"/>
    </source>
</evidence>
<name>A0A6B3NWV5_9PSED</name>
<dbReference type="InterPro" id="IPR023213">
    <property type="entry name" value="CAT-like_dom_sf"/>
</dbReference>
<feature type="non-terminal residue" evidence="5">
    <location>
        <position position="1"/>
    </location>
</feature>
<dbReference type="Gene3D" id="3.30.559.30">
    <property type="entry name" value="Nonribosomal peptide synthetase, condensation domain"/>
    <property type="match status" value="2"/>
</dbReference>
<dbReference type="SMART" id="SM00823">
    <property type="entry name" value="PKS_PP"/>
    <property type="match status" value="1"/>
</dbReference>
<dbReference type="GO" id="GO:0072330">
    <property type="term" value="P:monocarboxylic acid biosynthetic process"/>
    <property type="evidence" value="ECO:0007669"/>
    <property type="project" value="UniProtKB-ARBA"/>
</dbReference>
<dbReference type="FunFam" id="3.30.559.10:FF:000012">
    <property type="entry name" value="Non-ribosomal peptide synthetase"/>
    <property type="match status" value="1"/>
</dbReference>
<dbReference type="SUPFAM" id="SSF47336">
    <property type="entry name" value="ACP-like"/>
    <property type="match status" value="1"/>
</dbReference>
<dbReference type="InterPro" id="IPR036736">
    <property type="entry name" value="ACP-like_sf"/>
</dbReference>
<evidence type="ECO:0000313" key="5">
    <source>
        <dbReference type="EMBL" id="NER66383.1"/>
    </source>
</evidence>
<dbReference type="GO" id="GO:0009366">
    <property type="term" value="C:enterobactin synthetase complex"/>
    <property type="evidence" value="ECO:0007669"/>
    <property type="project" value="TreeGrafter"/>
</dbReference>
<dbReference type="SUPFAM" id="SSF56801">
    <property type="entry name" value="Acetyl-CoA synthetase-like"/>
    <property type="match status" value="2"/>
</dbReference>
<dbReference type="Gene3D" id="2.30.38.10">
    <property type="entry name" value="Luciferase, Domain 3"/>
    <property type="match status" value="2"/>
</dbReference>
<dbReference type="FunFam" id="3.40.50.980:FF:000001">
    <property type="entry name" value="Non-ribosomal peptide synthetase"/>
    <property type="match status" value="2"/>
</dbReference>
<dbReference type="EMBL" id="JAAHBU010000448">
    <property type="protein sequence ID" value="NER66383.1"/>
    <property type="molecule type" value="Genomic_DNA"/>
</dbReference>